<dbReference type="RefSeq" id="WP_345318398.1">
    <property type="nucleotide sequence ID" value="NZ_BAABGA010000005.1"/>
</dbReference>
<comment type="caution">
    <text evidence="1">The sequence shown here is derived from an EMBL/GenBank/DDBJ whole genome shotgun (WGS) entry which is preliminary data.</text>
</comment>
<reference evidence="2" key="1">
    <citation type="journal article" date="2019" name="Int. J. Syst. Evol. Microbiol.">
        <title>The Global Catalogue of Microorganisms (GCM) 10K type strain sequencing project: providing services to taxonomists for standard genome sequencing and annotation.</title>
        <authorList>
            <consortium name="The Broad Institute Genomics Platform"/>
            <consortium name="The Broad Institute Genome Sequencing Center for Infectious Disease"/>
            <person name="Wu L."/>
            <person name="Ma J."/>
        </authorList>
    </citation>
    <scope>NUCLEOTIDE SEQUENCE [LARGE SCALE GENOMIC DNA]</scope>
    <source>
        <strain evidence="2">JCM 17759</strain>
    </source>
</reference>
<evidence type="ECO:0000313" key="1">
    <source>
        <dbReference type="EMBL" id="GAA4443623.1"/>
    </source>
</evidence>
<evidence type="ECO:0000313" key="2">
    <source>
        <dbReference type="Proteomes" id="UP001500840"/>
    </source>
</evidence>
<organism evidence="1 2">
    <name type="scientific">Novipirellula rosea</name>
    <dbReference type="NCBI Taxonomy" id="1031540"/>
    <lineage>
        <taxon>Bacteria</taxon>
        <taxon>Pseudomonadati</taxon>
        <taxon>Planctomycetota</taxon>
        <taxon>Planctomycetia</taxon>
        <taxon>Pirellulales</taxon>
        <taxon>Pirellulaceae</taxon>
        <taxon>Novipirellula</taxon>
    </lineage>
</organism>
<dbReference type="Proteomes" id="UP001500840">
    <property type="component" value="Unassembled WGS sequence"/>
</dbReference>
<keyword evidence="2" id="KW-1185">Reference proteome</keyword>
<accession>A0ABP8M311</accession>
<gene>
    <name evidence="1" type="ORF">GCM10023156_00970</name>
</gene>
<protein>
    <submittedName>
        <fullName evidence="1">Uncharacterized protein</fullName>
    </submittedName>
</protein>
<name>A0ABP8M311_9BACT</name>
<sequence length="292" mass="33462">MHAVLLADLAAIISQNASTIAFRPRDEMSTAVTKYWTHSRGRFELWHQVISRYRRAEQGGEGVAIRAWWNRHSVVLEEILVSEILCRVVAALGKAMDAEKGIDDISPVTDTVFRSHLEVSSRVHHLMLFGRGSSVRNTVRLNRLRQGIERWTDALLGRMIPYSDTAIAYAVDPTRASAYAEESVENETMAQRETACWLFNTAMHDMLRQRTSDQTGLPRANQRVADSVMSLFRHDLFDSVGTMKSRWLRELETNAGCQDLRPTRKTIHGKHHVFPMRQTKDENNAISQRWYI</sequence>
<dbReference type="EMBL" id="BAABGA010000005">
    <property type="protein sequence ID" value="GAA4443623.1"/>
    <property type="molecule type" value="Genomic_DNA"/>
</dbReference>
<proteinExistence type="predicted"/>